<evidence type="ECO:0000256" key="1">
    <source>
        <dbReference type="SAM" id="Coils"/>
    </source>
</evidence>
<organism evidence="2 3">
    <name type="scientific">Janibacter indicus</name>
    <dbReference type="NCBI Taxonomy" id="857417"/>
    <lineage>
        <taxon>Bacteria</taxon>
        <taxon>Bacillati</taxon>
        <taxon>Actinomycetota</taxon>
        <taxon>Actinomycetes</taxon>
        <taxon>Micrococcales</taxon>
        <taxon>Intrasporangiaceae</taxon>
        <taxon>Janibacter</taxon>
    </lineage>
</organism>
<name>A0A1W2ATZ6_9MICO</name>
<proteinExistence type="predicted"/>
<sequence>MYLAGTLSLVLTSVGQGNSSPQGTQQTSSNTYTQEDKMAWLGMNLETVKGELPKWQNLAEELNGVINNVNTQVQQANEAWNGPDSEKFVSEWEGQHRPALEKIKALIEQLCEQLQSDIQQQAEVSGS</sequence>
<protein>
    <submittedName>
        <fullName evidence="2">Proteins of 100 residues with WXG</fullName>
    </submittedName>
</protein>
<reference evidence="2 3" key="1">
    <citation type="submission" date="2017-04" db="EMBL/GenBank/DDBJ databases">
        <authorList>
            <person name="Afonso C.L."/>
            <person name="Miller P.J."/>
            <person name="Scott M.A."/>
            <person name="Spackman E."/>
            <person name="Goraichik I."/>
            <person name="Dimitrov K.M."/>
            <person name="Suarez D.L."/>
            <person name="Swayne D.E."/>
        </authorList>
    </citation>
    <scope>NUCLEOTIDE SEQUENCE [LARGE SCALE GENOMIC DNA]</scope>
    <source>
        <strain evidence="2 3">CGMCC 1.12511</strain>
    </source>
</reference>
<feature type="coiled-coil region" evidence="1">
    <location>
        <begin position="59"/>
        <end position="120"/>
    </location>
</feature>
<evidence type="ECO:0000313" key="2">
    <source>
        <dbReference type="EMBL" id="SMC64183.1"/>
    </source>
</evidence>
<dbReference type="InterPro" id="IPR036689">
    <property type="entry name" value="ESAT-6-like_sf"/>
</dbReference>
<dbReference type="Gene3D" id="1.10.287.1060">
    <property type="entry name" value="ESAT-6-like"/>
    <property type="match status" value="1"/>
</dbReference>
<keyword evidence="1" id="KW-0175">Coiled coil</keyword>
<dbReference type="EMBL" id="FWXN01000006">
    <property type="protein sequence ID" value="SMC64183.1"/>
    <property type="molecule type" value="Genomic_DNA"/>
</dbReference>
<evidence type="ECO:0000313" key="3">
    <source>
        <dbReference type="Proteomes" id="UP000192634"/>
    </source>
</evidence>
<dbReference type="SUPFAM" id="SSF140453">
    <property type="entry name" value="EsxAB dimer-like"/>
    <property type="match status" value="1"/>
</dbReference>
<dbReference type="AlphaFoldDB" id="A0A1W2ATZ6"/>
<accession>A0A1W2ATZ6</accession>
<gene>
    <name evidence="2" type="ORF">SAMN06296429_106206</name>
</gene>
<dbReference type="Proteomes" id="UP000192634">
    <property type="component" value="Unassembled WGS sequence"/>
</dbReference>